<reference evidence="4" key="2">
    <citation type="submission" date="2024-06" db="EMBL/GenBank/DDBJ databases">
        <authorList>
            <person name="Li S."/>
        </authorList>
    </citation>
    <scope>NUCLEOTIDE SEQUENCE</scope>
    <source>
        <strain evidence="4">SR10</strain>
    </source>
</reference>
<feature type="coiled-coil region" evidence="1">
    <location>
        <begin position="35"/>
        <end position="62"/>
    </location>
</feature>
<evidence type="ECO:0000256" key="2">
    <source>
        <dbReference type="SAM" id="Phobius"/>
    </source>
</evidence>
<keyword evidence="1" id="KW-0175">Coiled coil</keyword>
<feature type="transmembrane region" description="Helical" evidence="2">
    <location>
        <begin position="77"/>
        <end position="101"/>
    </location>
</feature>
<dbReference type="AlphaFoldDB" id="A0AAU8MNZ5"/>
<evidence type="ECO:0000256" key="1">
    <source>
        <dbReference type="SAM" id="Coils"/>
    </source>
</evidence>
<keyword evidence="5" id="KW-1185">Reference proteome</keyword>
<name>A0AAU8MNZ5_9GAMM</name>
<dbReference type="EMBL" id="JBANDL010000002">
    <property type="protein sequence ID" value="MEI2455093.1"/>
    <property type="molecule type" value="Genomic_DNA"/>
</dbReference>
<reference evidence="3 5" key="1">
    <citation type="submission" date="2024-02" db="EMBL/GenBank/DDBJ databases">
        <title>Lysobacter Genome Sequencing and Mining.</title>
        <authorList>
            <person name="Bierman J."/>
            <person name="Walker M.C."/>
        </authorList>
    </citation>
    <scope>NUCLEOTIDE SEQUENCE [LARGE SCALE GENOMIC DNA]</scope>
    <source>
        <strain evidence="3 5">PB6250</strain>
    </source>
</reference>
<dbReference type="EMBL" id="CP159925">
    <property type="protein sequence ID" value="XCO74032.1"/>
    <property type="molecule type" value="Genomic_DNA"/>
</dbReference>
<evidence type="ECO:0000313" key="4">
    <source>
        <dbReference type="EMBL" id="XCO74032.1"/>
    </source>
</evidence>
<evidence type="ECO:0000313" key="3">
    <source>
        <dbReference type="EMBL" id="MEI2455093.1"/>
    </source>
</evidence>
<dbReference type="RefSeq" id="WP_336131743.1">
    <property type="nucleotide sequence ID" value="NZ_CP159925.1"/>
</dbReference>
<keyword evidence="2" id="KW-0472">Membrane</keyword>
<dbReference type="Proteomes" id="UP001387215">
    <property type="component" value="Unassembled WGS sequence"/>
</dbReference>
<dbReference type="Pfam" id="PF11026">
    <property type="entry name" value="DUF2721"/>
    <property type="match status" value="1"/>
</dbReference>
<proteinExistence type="predicted"/>
<gene>
    <name evidence="4" type="ORF">ABU614_16795</name>
    <name evidence="3" type="ORF">V2J18_10420</name>
</gene>
<sequence>MPDPLQLSQHYSVVSAMITPAFFLTATASLLVSSNNRLARIVDRLRQQLATLESTHDEATRQYLEARIILHRRRVRLVLICLQLLYGAMTAFVATSLAIGIDQFTEFRYLRGVPTGLAMCGVLLVLAASINLGREARMSVTMLDAEVKREFDRDNPPRP</sequence>
<accession>A0AAU8MNZ5</accession>
<organism evidence="4">
    <name type="scientific">Lysobacter firmicutimachus</name>
    <dbReference type="NCBI Taxonomy" id="1792846"/>
    <lineage>
        <taxon>Bacteria</taxon>
        <taxon>Pseudomonadati</taxon>
        <taxon>Pseudomonadota</taxon>
        <taxon>Gammaproteobacteria</taxon>
        <taxon>Lysobacterales</taxon>
        <taxon>Lysobacteraceae</taxon>
        <taxon>Lysobacter</taxon>
    </lineage>
</organism>
<evidence type="ECO:0000313" key="5">
    <source>
        <dbReference type="Proteomes" id="UP001387215"/>
    </source>
</evidence>
<dbReference type="InterPro" id="IPR021279">
    <property type="entry name" value="DUF2721"/>
</dbReference>
<protein>
    <submittedName>
        <fullName evidence="4">DUF2721 domain-containing protein</fullName>
    </submittedName>
</protein>
<feature type="transmembrane region" description="Helical" evidence="2">
    <location>
        <begin position="12"/>
        <end position="32"/>
    </location>
</feature>
<feature type="transmembrane region" description="Helical" evidence="2">
    <location>
        <begin position="113"/>
        <end position="133"/>
    </location>
</feature>
<keyword evidence="2" id="KW-1133">Transmembrane helix</keyword>
<keyword evidence="2" id="KW-0812">Transmembrane</keyword>